<protein>
    <recommendedName>
        <fullName evidence="4">F-box domain-containing protein</fullName>
    </recommendedName>
</protein>
<evidence type="ECO:0000313" key="3">
    <source>
        <dbReference type="Proteomes" id="UP000613580"/>
    </source>
</evidence>
<comment type="caution">
    <text evidence="2">The sequence shown here is derived from an EMBL/GenBank/DDBJ whole genome shotgun (WGS) entry which is preliminary data.</text>
</comment>
<dbReference type="Proteomes" id="UP000613580">
    <property type="component" value="Unassembled WGS sequence"/>
</dbReference>
<gene>
    <name evidence="2" type="ORF">HMN09_00401100</name>
</gene>
<keyword evidence="3" id="KW-1185">Reference proteome</keyword>
<dbReference type="AlphaFoldDB" id="A0A8H6WGC7"/>
<dbReference type="SUPFAM" id="SSF52047">
    <property type="entry name" value="RNI-like"/>
    <property type="match status" value="1"/>
</dbReference>
<dbReference type="InterPro" id="IPR032675">
    <property type="entry name" value="LRR_dom_sf"/>
</dbReference>
<keyword evidence="1" id="KW-0175">Coiled coil</keyword>
<dbReference type="EMBL" id="JACAZE010000005">
    <property type="protein sequence ID" value="KAF7316682.1"/>
    <property type="molecule type" value="Genomic_DNA"/>
</dbReference>
<accession>A0A8H6WGC7</accession>
<evidence type="ECO:0000313" key="2">
    <source>
        <dbReference type="EMBL" id="KAF7316682.1"/>
    </source>
</evidence>
<evidence type="ECO:0000256" key="1">
    <source>
        <dbReference type="SAM" id="Coils"/>
    </source>
</evidence>
<dbReference type="OrthoDB" id="3365698at2759"/>
<sequence>MVSEPPIYDPLSSPSADEAASIRSYISDAEGEIEELEQTIASLSKRLHQWQSWVAAQKSRIAPVRRLPPELLSYIFLLAHDTPESLLRQPRNVVVRVNAFWRAVAFSSPILWSNVSLYGNMHENLASAVVTALLSRQLVYSRHYPLTIHYDSSWRSPLRGCLALLLENAHRWMDVSLQVDHHDMEIFQNSSVAFPLLERLDVDFPLRGTRINTLGSDWTLRCPKMSYLGLYADSVTDLQLTPWRQLAGLKLRASAQITLEALSLAPQLTSAELFVSHPLQTQWTRPVVNCSQLSVLKIDHGRPNSTEPHLIHLLRAPALRELNFTNCSKHPDAQYATPASLNAFLSASRCALTWLSYRGSTAQQPFLDILSLVPSLTYLAFKPFGHSVPHSFIRSLTQSDAPGPRSLLPALVTLELGRMPELEDRDANLREDIERMLCSRNAATEAGTLRSFTLSWRAEQTDPDPLFAVPGLNMRILSY</sequence>
<dbReference type="Gene3D" id="3.80.10.10">
    <property type="entry name" value="Ribonuclease Inhibitor"/>
    <property type="match status" value="1"/>
</dbReference>
<evidence type="ECO:0008006" key="4">
    <source>
        <dbReference type="Google" id="ProtNLM"/>
    </source>
</evidence>
<reference evidence="2" key="1">
    <citation type="submission" date="2020-05" db="EMBL/GenBank/DDBJ databases">
        <title>Mycena genomes resolve the evolution of fungal bioluminescence.</title>
        <authorList>
            <person name="Tsai I.J."/>
        </authorList>
    </citation>
    <scope>NUCLEOTIDE SEQUENCE</scope>
    <source>
        <strain evidence="2">110903Hualien_Pintung</strain>
    </source>
</reference>
<name>A0A8H6WGC7_MYCCL</name>
<feature type="coiled-coil region" evidence="1">
    <location>
        <begin position="19"/>
        <end position="46"/>
    </location>
</feature>
<proteinExistence type="predicted"/>
<organism evidence="2 3">
    <name type="scientific">Mycena chlorophos</name>
    <name type="common">Agaric fungus</name>
    <name type="synonym">Agaricus chlorophos</name>
    <dbReference type="NCBI Taxonomy" id="658473"/>
    <lineage>
        <taxon>Eukaryota</taxon>
        <taxon>Fungi</taxon>
        <taxon>Dikarya</taxon>
        <taxon>Basidiomycota</taxon>
        <taxon>Agaricomycotina</taxon>
        <taxon>Agaricomycetes</taxon>
        <taxon>Agaricomycetidae</taxon>
        <taxon>Agaricales</taxon>
        <taxon>Marasmiineae</taxon>
        <taxon>Mycenaceae</taxon>
        <taxon>Mycena</taxon>
    </lineage>
</organism>